<dbReference type="WBParaSite" id="HPLM_0001440901-mRNA-1">
    <property type="protein sequence ID" value="HPLM_0001440901-mRNA-1"/>
    <property type="gene ID" value="HPLM_0001440901"/>
</dbReference>
<dbReference type="AlphaFoldDB" id="A0A0N4WSA6"/>
<name>A0A0N4WSA6_HAEPC</name>
<reference evidence="1 2" key="2">
    <citation type="submission" date="2018-11" db="EMBL/GenBank/DDBJ databases">
        <authorList>
            <consortium name="Pathogen Informatics"/>
        </authorList>
    </citation>
    <scope>NUCLEOTIDE SEQUENCE [LARGE SCALE GENOMIC DNA]</scope>
    <source>
        <strain evidence="1 2">MHpl1</strain>
    </source>
</reference>
<evidence type="ECO:0000313" key="2">
    <source>
        <dbReference type="Proteomes" id="UP000268014"/>
    </source>
</evidence>
<proteinExistence type="predicted"/>
<dbReference type="EMBL" id="UZAF01018554">
    <property type="protein sequence ID" value="VDO52677.1"/>
    <property type="molecule type" value="Genomic_DNA"/>
</dbReference>
<evidence type="ECO:0000313" key="3">
    <source>
        <dbReference type="WBParaSite" id="HPLM_0001440901-mRNA-1"/>
    </source>
</evidence>
<dbReference type="OrthoDB" id="5866826at2759"/>
<organism evidence="3">
    <name type="scientific">Haemonchus placei</name>
    <name type="common">Barber's pole worm</name>
    <dbReference type="NCBI Taxonomy" id="6290"/>
    <lineage>
        <taxon>Eukaryota</taxon>
        <taxon>Metazoa</taxon>
        <taxon>Ecdysozoa</taxon>
        <taxon>Nematoda</taxon>
        <taxon>Chromadorea</taxon>
        <taxon>Rhabditida</taxon>
        <taxon>Rhabditina</taxon>
        <taxon>Rhabditomorpha</taxon>
        <taxon>Strongyloidea</taxon>
        <taxon>Trichostrongylidae</taxon>
        <taxon>Haemonchus</taxon>
    </lineage>
</organism>
<protein>
    <submittedName>
        <fullName evidence="3">Cytochrome c domain-containing protein</fullName>
    </submittedName>
</protein>
<dbReference type="Proteomes" id="UP000268014">
    <property type="component" value="Unassembled WGS sequence"/>
</dbReference>
<sequence>MVSAGYDVRKTCDPMRYDTIVAKFPRNIVKRVLLSNPTQDGQPIENLMGHLKKEITAISFVESRLGPKPDIKGTAPKDKYVDSRPYSSDQCLFCHKDVGSVALPITAVSTAKNQIVPNADKNTI</sequence>
<accession>A0A0N4WSA6</accession>
<keyword evidence="2" id="KW-1185">Reference proteome</keyword>
<gene>
    <name evidence="1" type="ORF">HPLM_LOCUS14401</name>
</gene>
<evidence type="ECO:0000313" key="1">
    <source>
        <dbReference type="EMBL" id="VDO52677.1"/>
    </source>
</evidence>
<reference evidence="3" key="1">
    <citation type="submission" date="2017-02" db="UniProtKB">
        <authorList>
            <consortium name="WormBaseParasite"/>
        </authorList>
    </citation>
    <scope>IDENTIFICATION</scope>
</reference>